<sequence>MDRVTEEALCDLQAQVYILRQALRATLRTHPDPSVALASWKAVLDDASISKPMVPSYARGSDYIADRCQAFAEDWTAELVDYAVSHAPNSSD</sequence>
<dbReference type="Proteomes" id="UP001501083">
    <property type="component" value="Unassembled WGS sequence"/>
</dbReference>
<name>A0ABP9L0F4_9GAMM</name>
<gene>
    <name evidence="1" type="ORF">GCM10025759_04980</name>
</gene>
<evidence type="ECO:0000313" key="1">
    <source>
        <dbReference type="EMBL" id="GAA5068839.1"/>
    </source>
</evidence>
<evidence type="ECO:0000313" key="2">
    <source>
        <dbReference type="Proteomes" id="UP001501083"/>
    </source>
</evidence>
<accession>A0ABP9L0F4</accession>
<reference evidence="2" key="1">
    <citation type="journal article" date="2019" name="Int. J. Syst. Evol. Microbiol.">
        <title>The Global Catalogue of Microorganisms (GCM) 10K type strain sequencing project: providing services to taxonomists for standard genome sequencing and annotation.</title>
        <authorList>
            <consortium name="The Broad Institute Genomics Platform"/>
            <consortium name="The Broad Institute Genome Sequencing Center for Infectious Disease"/>
            <person name="Wu L."/>
            <person name="Ma J."/>
        </authorList>
    </citation>
    <scope>NUCLEOTIDE SEQUENCE [LARGE SCALE GENOMIC DNA]</scope>
    <source>
        <strain evidence="2">JCM 19212</strain>
    </source>
</reference>
<proteinExistence type="predicted"/>
<keyword evidence="2" id="KW-1185">Reference proteome</keyword>
<dbReference type="EMBL" id="BAABKY010000001">
    <property type="protein sequence ID" value="GAA5068839.1"/>
    <property type="molecule type" value="Genomic_DNA"/>
</dbReference>
<evidence type="ECO:0008006" key="3">
    <source>
        <dbReference type="Google" id="ProtNLM"/>
    </source>
</evidence>
<comment type="caution">
    <text evidence="1">The sequence shown here is derived from an EMBL/GenBank/DDBJ whole genome shotgun (WGS) entry which is preliminary data.</text>
</comment>
<organism evidence="1 2">
    <name type="scientific">Lysobacter panacisoli</name>
    <dbReference type="NCBI Taxonomy" id="1255263"/>
    <lineage>
        <taxon>Bacteria</taxon>
        <taxon>Pseudomonadati</taxon>
        <taxon>Pseudomonadota</taxon>
        <taxon>Gammaproteobacteria</taxon>
        <taxon>Lysobacterales</taxon>
        <taxon>Lysobacteraceae</taxon>
        <taxon>Lysobacter</taxon>
    </lineage>
</organism>
<protein>
    <recommendedName>
        <fullName evidence="3">TipAS antibiotic-recognition domain-containing protein</fullName>
    </recommendedName>
</protein>